<dbReference type="InterPro" id="IPR027417">
    <property type="entry name" value="P-loop_NTPase"/>
</dbReference>
<dbReference type="Pfam" id="PF00271">
    <property type="entry name" value="Helicase_C"/>
    <property type="match status" value="1"/>
</dbReference>
<evidence type="ECO:0000313" key="9">
    <source>
        <dbReference type="EMBL" id="EJK48944.1"/>
    </source>
</evidence>
<proteinExistence type="inferred from homology"/>
<comment type="caution">
    <text evidence="9">The sequence shown here is derived from an EMBL/GenBank/DDBJ whole genome shotgun (WGS) entry which is preliminary data.</text>
</comment>
<dbReference type="Gene3D" id="3.40.50.300">
    <property type="entry name" value="P-loop containing nucleotide triphosphate hydrolases"/>
    <property type="match status" value="2"/>
</dbReference>
<feature type="compositionally biased region" description="Basic residues" evidence="6">
    <location>
        <begin position="194"/>
        <end position="214"/>
    </location>
</feature>
<evidence type="ECO:0000256" key="6">
    <source>
        <dbReference type="SAM" id="MobiDB-lite"/>
    </source>
</evidence>
<dbReference type="OrthoDB" id="4310724at2759"/>
<dbReference type="GO" id="GO:0003724">
    <property type="term" value="F:RNA helicase activity"/>
    <property type="evidence" value="ECO:0007669"/>
    <property type="project" value="UniProtKB-EC"/>
</dbReference>
<feature type="compositionally biased region" description="Acidic residues" evidence="6">
    <location>
        <begin position="449"/>
        <end position="465"/>
    </location>
</feature>
<keyword evidence="3 5" id="KW-0067">ATP-binding</keyword>
<dbReference type="OMA" id="CAQRHKD"/>
<comment type="function">
    <text evidence="5">RNA helicase.</text>
</comment>
<dbReference type="GO" id="GO:0005524">
    <property type="term" value="F:ATP binding"/>
    <property type="evidence" value="ECO:0007669"/>
    <property type="project" value="UniProtKB-UniRule"/>
</dbReference>
<comment type="domain">
    <text evidence="5">The Q motif is unique to and characteristic of the DEAD box family of RNA helicases and controls ATP binding and hydrolysis.</text>
</comment>
<dbReference type="InterPro" id="IPR001650">
    <property type="entry name" value="Helicase_C-like"/>
</dbReference>
<dbReference type="EMBL" id="AGNL01045256">
    <property type="protein sequence ID" value="EJK48944.1"/>
    <property type="molecule type" value="Genomic_DNA"/>
</dbReference>
<keyword evidence="1 5" id="KW-0547">Nucleotide-binding</keyword>
<evidence type="ECO:0000259" key="8">
    <source>
        <dbReference type="PROSITE" id="PS51194"/>
    </source>
</evidence>
<dbReference type="PANTHER" id="PTHR24031">
    <property type="entry name" value="RNA HELICASE"/>
    <property type="match status" value="1"/>
</dbReference>
<dbReference type="GO" id="GO:0016787">
    <property type="term" value="F:hydrolase activity"/>
    <property type="evidence" value="ECO:0007669"/>
    <property type="project" value="UniProtKB-KW"/>
</dbReference>
<dbReference type="EC" id="3.6.4.13" evidence="5"/>
<organism evidence="9 10">
    <name type="scientific">Thalassiosira oceanica</name>
    <name type="common">Marine diatom</name>
    <dbReference type="NCBI Taxonomy" id="159749"/>
    <lineage>
        <taxon>Eukaryota</taxon>
        <taxon>Sar</taxon>
        <taxon>Stramenopiles</taxon>
        <taxon>Ochrophyta</taxon>
        <taxon>Bacillariophyta</taxon>
        <taxon>Coscinodiscophyceae</taxon>
        <taxon>Thalassiosirophycidae</taxon>
        <taxon>Thalassiosirales</taxon>
        <taxon>Thalassiosiraceae</taxon>
        <taxon>Thalassiosira</taxon>
    </lineage>
</organism>
<reference evidence="9 10" key="1">
    <citation type="journal article" date="2012" name="Genome Biol.">
        <title>Genome and low-iron response of an oceanic diatom adapted to chronic iron limitation.</title>
        <authorList>
            <person name="Lommer M."/>
            <person name="Specht M."/>
            <person name="Roy A.S."/>
            <person name="Kraemer L."/>
            <person name="Andreson R."/>
            <person name="Gutowska M.A."/>
            <person name="Wolf J."/>
            <person name="Bergner S.V."/>
            <person name="Schilhabel M.B."/>
            <person name="Klostermeier U.C."/>
            <person name="Beiko R.G."/>
            <person name="Rosenstiel P."/>
            <person name="Hippler M."/>
            <person name="Laroche J."/>
        </authorList>
    </citation>
    <scope>NUCLEOTIDE SEQUENCE [LARGE SCALE GENOMIC DNA]</scope>
    <source>
        <strain evidence="9 10">CCMP1005</strain>
    </source>
</reference>
<feature type="region of interest" description="Disordered" evidence="6">
    <location>
        <begin position="445"/>
        <end position="471"/>
    </location>
</feature>
<dbReference type="InterPro" id="IPR011545">
    <property type="entry name" value="DEAD/DEAH_box_helicase_dom"/>
</dbReference>
<dbReference type="AlphaFoldDB" id="K0R9N0"/>
<feature type="compositionally biased region" description="Acidic residues" evidence="6">
    <location>
        <begin position="506"/>
        <end position="530"/>
    </location>
</feature>
<feature type="region of interest" description="Disordered" evidence="6">
    <location>
        <begin position="594"/>
        <end position="626"/>
    </location>
</feature>
<keyword evidence="10" id="KW-1185">Reference proteome</keyword>
<name>K0R9N0_THAOC</name>
<feature type="region of interest" description="Disordered" evidence="6">
    <location>
        <begin position="130"/>
        <end position="235"/>
    </location>
</feature>
<evidence type="ECO:0000256" key="1">
    <source>
        <dbReference type="ARBA" id="ARBA00022741"/>
    </source>
</evidence>
<dbReference type="SUPFAM" id="SSF52540">
    <property type="entry name" value="P-loop containing nucleoside triphosphate hydrolases"/>
    <property type="match status" value="1"/>
</dbReference>
<dbReference type="Proteomes" id="UP000266841">
    <property type="component" value="Unassembled WGS sequence"/>
</dbReference>
<dbReference type="PROSITE" id="PS51194">
    <property type="entry name" value="HELICASE_CTER"/>
    <property type="match status" value="1"/>
</dbReference>
<comment type="similarity">
    <text evidence="5">Belongs to the DEAD box helicase family.</text>
</comment>
<dbReference type="CDD" id="cd18787">
    <property type="entry name" value="SF2_C_DEAD"/>
    <property type="match status" value="1"/>
</dbReference>
<dbReference type="eggNOG" id="KOG0347">
    <property type="taxonomic scope" value="Eukaryota"/>
</dbReference>
<evidence type="ECO:0000259" key="7">
    <source>
        <dbReference type="PROSITE" id="PS51192"/>
    </source>
</evidence>
<comment type="catalytic activity">
    <reaction evidence="5">
        <text>ATP + H2O = ADP + phosphate + H(+)</text>
        <dbReference type="Rhea" id="RHEA:13065"/>
        <dbReference type="ChEBI" id="CHEBI:15377"/>
        <dbReference type="ChEBI" id="CHEBI:15378"/>
        <dbReference type="ChEBI" id="CHEBI:30616"/>
        <dbReference type="ChEBI" id="CHEBI:43474"/>
        <dbReference type="ChEBI" id="CHEBI:456216"/>
        <dbReference type="EC" id="3.6.4.13"/>
    </reaction>
</comment>
<feature type="compositionally biased region" description="Basic and acidic residues" evidence="6">
    <location>
        <begin position="224"/>
        <end position="235"/>
    </location>
</feature>
<feature type="compositionally biased region" description="Basic and acidic residues" evidence="6">
    <location>
        <begin position="149"/>
        <end position="170"/>
    </location>
</feature>
<feature type="domain" description="Helicase C-terminal" evidence="8">
    <location>
        <begin position="644"/>
        <end position="816"/>
    </location>
</feature>
<dbReference type="SMART" id="SM00490">
    <property type="entry name" value="HELICc"/>
    <property type="match status" value="1"/>
</dbReference>
<dbReference type="InterPro" id="IPR014001">
    <property type="entry name" value="Helicase_ATP-bd"/>
</dbReference>
<feature type="compositionally biased region" description="Polar residues" evidence="6">
    <location>
        <begin position="611"/>
        <end position="623"/>
    </location>
</feature>
<feature type="region of interest" description="Disordered" evidence="6">
    <location>
        <begin position="554"/>
        <end position="576"/>
    </location>
</feature>
<feature type="region of interest" description="Disordered" evidence="6">
    <location>
        <begin position="1"/>
        <end position="110"/>
    </location>
</feature>
<evidence type="ECO:0000256" key="3">
    <source>
        <dbReference type="ARBA" id="ARBA00022840"/>
    </source>
</evidence>
<feature type="compositionally biased region" description="Basic residues" evidence="6">
    <location>
        <begin position="1"/>
        <end position="11"/>
    </location>
</feature>
<evidence type="ECO:0000256" key="4">
    <source>
        <dbReference type="ARBA" id="ARBA00022884"/>
    </source>
</evidence>
<sequence length="980" mass="108415">MMKSHKKKKSHGAPSDSGSTEISWADLPGEKLAVDLAHQAAKKPAGRKRARKRAVDDDDIDEFDAQLWKSQHYDGEDETTNERQVDQDLFDPNPEHKSNKFDPGNTIDGAHDAGMFYSLEVIPGDAYRVERTGDGNTGFINRVVFTDQSRQKPSEKEGYDSVEDGHRNPDGKGGPKPTEPGKPDDPFQGLSRRERVRLKRKLKKEQVKERKRLKREGLQSSKNSDAKTDGSKDDEAAVASLQTTWSISAPGVTLHETLSRGLHSLKYSYPTPIQASTLPAAILGRRDIVGAAPTGSGKTLSYGLPILQYLLDERDASASRSCGVATPESTRERLPLQALILTPTRELALQVTSELQKVSCNSVKIGTIVGGFAEVKQQRTLNKVRPPVLVATPGRLWELMSSKDYEHLNDLTQLRFLCVDEADRMIKQGSFPQLRQIFELIDAANPAPQDEESDDEDSSDDDDEDDRLRGLRGVRGEAKVVMLSDDIMAGIERERCSLNAPSAMEMDDDEYDEAQQEEVDDEDSDSDEQEEAVHRQTFIYSATLTLPPSMHHLIKKDVSKKKPRRKGRQPTTVDGAIAEMLDISGARGETKVVDLSSANAKKDTKSEKNGQRTGSGSLSSPTTRLPEGLTLGQIECAQRHKDSHVYAYLVTTRQGSSGPCLVFCNSIAAVRRVGETLKTLGLPVKMLHAQMQQSVLSSDQMSEVIECGFCEQSLNQMLKSHKSRLSALESLKSSNSRSVVVASDVAARGLDIAQISTVIHYDVARTVDTFVHRAGRTAVSAALIRIVQKPCNNEKDSDDSTGLDNDYIFFGLESLTYTRGIGDKAVGTSISLVSPAEEREHQKICESIQGSKSLEKVSIDGRLLNEAQERVALATKIVACNDIETQASRKNKWLLDAAKSAELEVDEDLLEESLLDGDQRDRQRFLEAKRAKARLQALLAKPMKVQHWGKFLSMPGVQETIKAQETVDPLIIKRRRIKRR</sequence>
<feature type="domain" description="Helicase ATP-binding" evidence="7">
    <location>
        <begin position="279"/>
        <end position="484"/>
    </location>
</feature>
<evidence type="ECO:0000313" key="10">
    <source>
        <dbReference type="Proteomes" id="UP000266841"/>
    </source>
</evidence>
<dbReference type="SMART" id="SM00487">
    <property type="entry name" value="DEXDc"/>
    <property type="match status" value="1"/>
</dbReference>
<feature type="compositionally biased region" description="Basic and acidic residues" evidence="6">
    <location>
        <begin position="600"/>
        <end position="610"/>
    </location>
</feature>
<evidence type="ECO:0000256" key="2">
    <source>
        <dbReference type="ARBA" id="ARBA00022801"/>
    </source>
</evidence>
<dbReference type="GO" id="GO:0003723">
    <property type="term" value="F:RNA binding"/>
    <property type="evidence" value="ECO:0007669"/>
    <property type="project" value="UniProtKB-UniRule"/>
</dbReference>
<feature type="compositionally biased region" description="Basic residues" evidence="6">
    <location>
        <begin position="554"/>
        <end position="568"/>
    </location>
</feature>
<feature type="compositionally biased region" description="Basic residues" evidence="6">
    <location>
        <begin position="40"/>
        <end position="52"/>
    </location>
</feature>
<evidence type="ECO:0000256" key="5">
    <source>
        <dbReference type="RuleBase" id="RU365068"/>
    </source>
</evidence>
<dbReference type="PROSITE" id="PS51192">
    <property type="entry name" value="HELICASE_ATP_BIND_1"/>
    <property type="match status" value="1"/>
</dbReference>
<protein>
    <recommendedName>
        <fullName evidence="5">ATP-dependent RNA helicase</fullName>
        <ecNumber evidence="5">3.6.4.13</ecNumber>
    </recommendedName>
</protein>
<feature type="region of interest" description="Disordered" evidence="6">
    <location>
        <begin position="506"/>
        <end position="532"/>
    </location>
</feature>
<dbReference type="Pfam" id="PF00270">
    <property type="entry name" value="DEAD"/>
    <property type="match status" value="1"/>
</dbReference>
<gene>
    <name evidence="9" type="ORF">THAOC_32221</name>
</gene>
<keyword evidence="5" id="KW-0347">Helicase</keyword>
<accession>K0R9N0</accession>
<keyword evidence="2 5" id="KW-0378">Hydrolase</keyword>
<keyword evidence="4 5" id="KW-0694">RNA-binding</keyword>